<dbReference type="OMA" id="AMESDSW"/>
<dbReference type="FunFam" id="1.10.10.10:FF:000213">
    <property type="entry name" value="Coniferyl alcohol 9-O-methyltransferase"/>
    <property type="match status" value="1"/>
</dbReference>
<dbReference type="GO" id="GO:0008757">
    <property type="term" value="F:S-adenosylmethionine-dependent methyltransferase activity"/>
    <property type="evidence" value="ECO:0007669"/>
    <property type="project" value="UniProtKB-ARBA"/>
</dbReference>
<reference evidence="6" key="2">
    <citation type="submission" date="2021-03" db="UniProtKB">
        <authorList>
            <consortium name="EnsemblPlants"/>
        </authorList>
    </citation>
    <scope>IDENTIFICATION</scope>
</reference>
<keyword evidence="2" id="KW-0808">Transferase</keyword>
<dbReference type="Proteomes" id="UP000596660">
    <property type="component" value="Unplaced"/>
</dbReference>
<reference evidence="6" key="1">
    <citation type="journal article" date="2017" name="Nature">
        <title>The genome of Chenopodium quinoa.</title>
        <authorList>
            <person name="Jarvis D.E."/>
            <person name="Ho Y.S."/>
            <person name="Lightfoot D.J."/>
            <person name="Schmoeckel S.M."/>
            <person name="Li B."/>
            <person name="Borm T.J.A."/>
            <person name="Ohyanagi H."/>
            <person name="Mineta K."/>
            <person name="Michell C.T."/>
            <person name="Saber N."/>
            <person name="Kharbatia N.M."/>
            <person name="Rupper R.R."/>
            <person name="Sharp A.R."/>
            <person name="Dally N."/>
            <person name="Boughton B.A."/>
            <person name="Woo Y.H."/>
            <person name="Gao G."/>
            <person name="Schijlen E.G.W.M."/>
            <person name="Guo X."/>
            <person name="Momin A.A."/>
            <person name="Negrao S."/>
            <person name="Al-Babili S."/>
            <person name="Gehring C."/>
            <person name="Roessner U."/>
            <person name="Jung C."/>
            <person name="Murphy K."/>
            <person name="Arold S.T."/>
            <person name="Gojobori T."/>
            <person name="van der Linden C.G."/>
            <person name="van Loo E.N."/>
            <person name="Jellen E.N."/>
            <person name="Maughan P.J."/>
            <person name="Tester M."/>
        </authorList>
    </citation>
    <scope>NUCLEOTIDE SEQUENCE [LARGE SCALE GENOMIC DNA]</scope>
    <source>
        <strain evidence="6">cv. PI 614886</strain>
    </source>
</reference>
<name>A0A803N1U2_CHEQI</name>
<keyword evidence="1" id="KW-0489">Methyltransferase</keyword>
<organism evidence="6 7">
    <name type="scientific">Chenopodium quinoa</name>
    <name type="common">Quinoa</name>
    <dbReference type="NCBI Taxonomy" id="63459"/>
    <lineage>
        <taxon>Eukaryota</taxon>
        <taxon>Viridiplantae</taxon>
        <taxon>Streptophyta</taxon>
        <taxon>Embryophyta</taxon>
        <taxon>Tracheophyta</taxon>
        <taxon>Spermatophyta</taxon>
        <taxon>Magnoliopsida</taxon>
        <taxon>eudicotyledons</taxon>
        <taxon>Gunneridae</taxon>
        <taxon>Pentapetalae</taxon>
        <taxon>Caryophyllales</taxon>
        <taxon>Chenopodiaceae</taxon>
        <taxon>Chenopodioideae</taxon>
        <taxon>Atripliceae</taxon>
        <taxon>Chenopodium</taxon>
    </lineage>
</organism>
<dbReference type="PROSITE" id="PS51683">
    <property type="entry name" value="SAM_OMT_II"/>
    <property type="match status" value="1"/>
</dbReference>
<dbReference type="PANTHER" id="PTHR11746">
    <property type="entry name" value="O-METHYLTRANSFERASE"/>
    <property type="match status" value="1"/>
</dbReference>
<dbReference type="Pfam" id="PF08100">
    <property type="entry name" value="Dimerisation"/>
    <property type="match status" value="1"/>
</dbReference>
<evidence type="ECO:0000313" key="7">
    <source>
        <dbReference type="Proteomes" id="UP000596660"/>
    </source>
</evidence>
<evidence type="ECO:0000256" key="3">
    <source>
        <dbReference type="ARBA" id="ARBA00022691"/>
    </source>
</evidence>
<dbReference type="AlphaFoldDB" id="A0A803N1U2"/>
<evidence type="ECO:0000313" key="6">
    <source>
        <dbReference type="EnsemblPlants" id="AUR62039032-RA:cds"/>
    </source>
</evidence>
<dbReference type="InterPro" id="IPR036388">
    <property type="entry name" value="WH-like_DNA-bd_sf"/>
</dbReference>
<keyword evidence="3" id="KW-0949">S-adenosyl-L-methionine</keyword>
<evidence type="ECO:0000256" key="1">
    <source>
        <dbReference type="ARBA" id="ARBA00022603"/>
    </source>
</evidence>
<dbReference type="GO" id="GO:0032259">
    <property type="term" value="P:methylation"/>
    <property type="evidence" value="ECO:0007669"/>
    <property type="project" value="UniProtKB-KW"/>
</dbReference>
<dbReference type="InterPro" id="IPR016461">
    <property type="entry name" value="COMT-like"/>
</dbReference>
<dbReference type="SUPFAM" id="SSF46785">
    <property type="entry name" value="Winged helix' DNA-binding domain"/>
    <property type="match status" value="1"/>
</dbReference>
<dbReference type="InterPro" id="IPR001077">
    <property type="entry name" value="COMT_C"/>
</dbReference>
<feature type="domain" description="O-methyltransferase dimerisation" evidence="5">
    <location>
        <begin position="23"/>
        <end position="109"/>
    </location>
</feature>
<evidence type="ECO:0000259" key="4">
    <source>
        <dbReference type="Pfam" id="PF00891"/>
    </source>
</evidence>
<evidence type="ECO:0000256" key="2">
    <source>
        <dbReference type="ARBA" id="ARBA00022679"/>
    </source>
</evidence>
<dbReference type="GO" id="GO:0046983">
    <property type="term" value="F:protein dimerization activity"/>
    <property type="evidence" value="ECO:0007669"/>
    <property type="project" value="InterPro"/>
</dbReference>
<accession>A0A803N1U2</accession>
<proteinExistence type="predicted"/>
<dbReference type="GO" id="GO:0008171">
    <property type="term" value="F:O-methyltransferase activity"/>
    <property type="evidence" value="ECO:0007669"/>
    <property type="project" value="InterPro"/>
</dbReference>
<keyword evidence="7" id="KW-1185">Reference proteome</keyword>
<dbReference type="InterPro" id="IPR036390">
    <property type="entry name" value="WH_DNA-bd_sf"/>
</dbReference>
<evidence type="ECO:0000259" key="5">
    <source>
        <dbReference type="Pfam" id="PF08100"/>
    </source>
</evidence>
<gene>
    <name evidence="6" type="primary">LOC110686702</name>
</gene>
<feature type="domain" description="O-methyltransferase C-terminal" evidence="4">
    <location>
        <begin position="133"/>
        <end position="266"/>
    </location>
</feature>
<sequence>MDPAIYHEEKAKGQLLDAQAHIWSHVFYFLKSMALKCAIELGIPDTIHKHGKPMTLKELANSLPILPNKITSLSRLMRLLVSSKFFSMKTLANGEEGFARTLSSQLLLKEHPLSQAPFVVGILDPRLTDLSHNLSSWFKTEAEFSFHIAHGKSVWELAGKDSEFNDIFNKAMESDSWFATSLLVSNNVLKGLLEGVESFIDVGGGNGATAKAISEAFPWLKCSVLDLPQVVGGLQKDGSNVNFVAGDMFKAIPHADAVLLKVIGKDTLISSDR</sequence>
<protein>
    <submittedName>
        <fullName evidence="6">Uncharacterized protein</fullName>
    </submittedName>
</protein>
<dbReference type="SUPFAM" id="SSF53335">
    <property type="entry name" value="S-adenosyl-L-methionine-dependent methyltransferases"/>
    <property type="match status" value="1"/>
</dbReference>
<dbReference type="InterPro" id="IPR029063">
    <property type="entry name" value="SAM-dependent_MTases_sf"/>
</dbReference>
<dbReference type="Gene3D" id="1.10.10.10">
    <property type="entry name" value="Winged helix-like DNA-binding domain superfamily/Winged helix DNA-binding domain"/>
    <property type="match status" value="1"/>
</dbReference>
<dbReference type="EnsemblPlants" id="AUR62039032-RA">
    <property type="protein sequence ID" value="AUR62039032-RA:cds"/>
    <property type="gene ID" value="AUR62039032"/>
</dbReference>
<dbReference type="Pfam" id="PF00891">
    <property type="entry name" value="Methyltransf_2"/>
    <property type="match status" value="1"/>
</dbReference>
<dbReference type="InterPro" id="IPR012967">
    <property type="entry name" value="COMT_dimerisation"/>
</dbReference>
<dbReference type="Gramene" id="AUR62039032-RA">
    <property type="protein sequence ID" value="AUR62039032-RA:cds"/>
    <property type="gene ID" value="AUR62039032"/>
</dbReference>
<dbReference type="Gene3D" id="3.40.50.150">
    <property type="entry name" value="Vaccinia Virus protein VP39"/>
    <property type="match status" value="1"/>
</dbReference>